<keyword evidence="6" id="KW-0326">Glycosidase</keyword>
<dbReference type="InterPro" id="IPR015341">
    <property type="entry name" value="Glyco_hydro_38_cen"/>
</dbReference>
<gene>
    <name evidence="8" type="ORF">GSLYS_00003080001</name>
</gene>
<evidence type="ECO:0000259" key="7">
    <source>
        <dbReference type="SMART" id="SM00872"/>
    </source>
</evidence>
<keyword evidence="9" id="KW-1185">Reference proteome</keyword>
<accession>A0AAV2H6W8</accession>
<evidence type="ECO:0000256" key="1">
    <source>
        <dbReference type="ARBA" id="ARBA00000365"/>
    </source>
</evidence>
<name>A0AAV2H6W8_LYMST</name>
<comment type="catalytic activity">
    <reaction evidence="1">
        <text>Hydrolysis of terminal, non-reducing alpha-D-mannose residues in alpha-D-mannosides.</text>
        <dbReference type="EC" id="3.2.1.24"/>
    </reaction>
</comment>
<dbReference type="GO" id="GO:0006013">
    <property type="term" value="P:mannose metabolic process"/>
    <property type="evidence" value="ECO:0007669"/>
    <property type="project" value="InterPro"/>
</dbReference>
<dbReference type="PANTHER" id="PTHR46017">
    <property type="entry name" value="ALPHA-MANNOSIDASE 2C1"/>
    <property type="match status" value="1"/>
</dbReference>
<dbReference type="EMBL" id="CAXITT010000040">
    <property type="protein sequence ID" value="CAL1528910.1"/>
    <property type="molecule type" value="Genomic_DNA"/>
</dbReference>
<feature type="domain" description="Glycoside hydrolase family 38 central" evidence="7">
    <location>
        <begin position="521"/>
        <end position="600"/>
    </location>
</feature>
<dbReference type="EC" id="3.2.1.24" evidence="3"/>
<organism evidence="8 9">
    <name type="scientific">Lymnaea stagnalis</name>
    <name type="common">Great pond snail</name>
    <name type="synonym">Helix stagnalis</name>
    <dbReference type="NCBI Taxonomy" id="6523"/>
    <lineage>
        <taxon>Eukaryota</taxon>
        <taxon>Metazoa</taxon>
        <taxon>Spiralia</taxon>
        <taxon>Lophotrochozoa</taxon>
        <taxon>Mollusca</taxon>
        <taxon>Gastropoda</taxon>
        <taxon>Heterobranchia</taxon>
        <taxon>Euthyneura</taxon>
        <taxon>Panpulmonata</taxon>
        <taxon>Hygrophila</taxon>
        <taxon>Lymnaeoidea</taxon>
        <taxon>Lymnaeidae</taxon>
        <taxon>Lymnaea</taxon>
    </lineage>
</organism>
<dbReference type="SUPFAM" id="SSF88688">
    <property type="entry name" value="Families 57/38 glycoside transferase middle domain"/>
    <property type="match status" value="1"/>
</dbReference>
<dbReference type="PANTHER" id="PTHR46017:SF1">
    <property type="entry name" value="ALPHA-MANNOSIDASE 2C1"/>
    <property type="match status" value="1"/>
</dbReference>
<dbReference type="InterPro" id="IPR041147">
    <property type="entry name" value="GH38_C"/>
</dbReference>
<comment type="similarity">
    <text evidence="2">Belongs to the glycosyl hydrolase 38 family.</text>
</comment>
<dbReference type="Gene3D" id="3.20.110.10">
    <property type="entry name" value="Glycoside hydrolase 38, N terminal domain"/>
    <property type="match status" value="1"/>
</dbReference>
<proteinExistence type="inferred from homology"/>
<dbReference type="InterPro" id="IPR054723">
    <property type="entry name" value="Ams1-like_N"/>
</dbReference>
<dbReference type="FunFam" id="1.20.1270.50:FF:000004">
    <property type="entry name" value="alpha-mannosidase 2C1 isoform X1"/>
    <property type="match status" value="1"/>
</dbReference>
<dbReference type="GO" id="GO:0030246">
    <property type="term" value="F:carbohydrate binding"/>
    <property type="evidence" value="ECO:0007669"/>
    <property type="project" value="InterPro"/>
</dbReference>
<protein>
    <recommendedName>
        <fullName evidence="3">alpha-mannosidase</fullName>
        <ecNumber evidence="3">3.2.1.24</ecNumber>
    </recommendedName>
</protein>
<dbReference type="Proteomes" id="UP001497497">
    <property type="component" value="Unassembled WGS sequence"/>
</dbReference>
<dbReference type="SUPFAM" id="SSF88713">
    <property type="entry name" value="Glycoside hydrolase/deacetylase"/>
    <property type="match status" value="1"/>
</dbReference>
<dbReference type="SMART" id="SM00872">
    <property type="entry name" value="Alpha-mann_mid"/>
    <property type="match status" value="1"/>
</dbReference>
<dbReference type="Pfam" id="PF22907">
    <property type="entry name" value="Ams1-like_1st"/>
    <property type="match status" value="1"/>
</dbReference>
<dbReference type="InterPro" id="IPR037094">
    <property type="entry name" value="Glyco_hydro_38_cen_sf"/>
</dbReference>
<evidence type="ECO:0000256" key="6">
    <source>
        <dbReference type="ARBA" id="ARBA00023295"/>
    </source>
</evidence>
<comment type="caution">
    <text evidence="8">The sequence shown here is derived from an EMBL/GenBank/DDBJ whole genome shotgun (WGS) entry which is preliminary data.</text>
</comment>
<evidence type="ECO:0000256" key="4">
    <source>
        <dbReference type="ARBA" id="ARBA00022723"/>
    </source>
</evidence>
<dbReference type="InterPro" id="IPR011013">
    <property type="entry name" value="Gal_mutarotase_sf_dom"/>
</dbReference>
<dbReference type="Pfam" id="PF07748">
    <property type="entry name" value="Glyco_hydro_38C"/>
    <property type="match status" value="1"/>
</dbReference>
<evidence type="ECO:0000256" key="5">
    <source>
        <dbReference type="ARBA" id="ARBA00022801"/>
    </source>
</evidence>
<keyword evidence="4" id="KW-0479">Metal-binding</keyword>
<evidence type="ECO:0000313" key="9">
    <source>
        <dbReference type="Proteomes" id="UP001497497"/>
    </source>
</evidence>
<dbReference type="SUPFAM" id="SSF74650">
    <property type="entry name" value="Galactose mutarotase-like"/>
    <property type="match status" value="1"/>
</dbReference>
<dbReference type="GO" id="GO:0009313">
    <property type="term" value="P:oligosaccharide catabolic process"/>
    <property type="evidence" value="ECO:0007669"/>
    <property type="project" value="TreeGrafter"/>
</dbReference>
<dbReference type="InterPro" id="IPR011682">
    <property type="entry name" value="Glyco_hydro_38_C"/>
</dbReference>
<dbReference type="GO" id="GO:0046872">
    <property type="term" value="F:metal ion binding"/>
    <property type="evidence" value="ECO:0007669"/>
    <property type="project" value="UniProtKB-KW"/>
</dbReference>
<sequence>MDHVTFKHKRTTLERAEKFISNLYFTDVNLRGRLYREKAPLTSIKHYAAPDRITYQKALEGHYEPASIGQSFGPVWSTHWFELVINIPVAWKGQEVHLLWNSGTEALVWVNGEPQQGLSADNDRISYILSPKLKKSFVSLQPCRHTIYIEMACNHLFGIGNVAIVTPEDDQKRFTLNQAEVAVFDRDVFNLILDVETLHDIAKELPEDDQRGYQALYAVNDIMNQLDVTDKSTFRRVQEIAEHFFTQRNGQSQHTLYAMGHAHIDTGIHLFISYYHIKTGSYYSGFMHPSCLGQSSPPLHISQRIHFLKTRLAVASPISLSNSKIQVHWISVNLRLRLSDGNIPSGEACIRQFLYGQQFFKEEFGVHCKEFWLPDTFGYSAQFPQIMRHCGVTRFLTQKLSWSLVNKFPHHTFHWEGIDGSTILAHFPPGDSYNMVGKVEEMLKTTRNFRDKGRSNRSAFLYGYGDGGHGPSEEMLQRLTRLKDCDGIPKVKFTSSDEFFSSIEQENTKLLCKWRGELYLEMHNGTYTTWAKVKKYNRQCEIWLQELETLSTMAHLKDPGFEYPKAELDRLWKLLLLNQFHDVLPGSSINLVFQDAIKYYEEIEKTSTELINKALKACTKTQGETDSANDVELYVVNTQGFTRQEVIELPPTITASPASKKRKLSENSIGVDGDGPNIAEVSIPPLSMRPLRDCLVKIETNSEVILTREDDHYVMTNGIIKAVIDSIGRVTSLTCFDKLTKRWSKEAIDQQHPANQFLLYDDIPLYWDAWDVMDYHLETRSEIKVMYIRRAITPLDSHTTTICICDFSLIQVSLKISDKSYLKQEIVLDAGSSYITFNTEVTWFENRKFLKVEFPTTVHANQVTYDIQSGFLQRPNHYNTSWDSARYEVCGHKWVDISEHGFGVSVLNNCKYGHSAVEGVLRLSLLRSSKTPDPKADMGEHTFSYALMPHWGSFQEADVIQAALVFNSPLRVVNAPTTNHSGDLVSKGLFTLDTKQVVVQAIKMAEDGSQTIILRLHEAFGGTTSAIITSTLPIQDVQACNGLEDSVHLQDTDREVAVKFTPDNRGCQFTLDLLPFQIISLRCTL</sequence>
<evidence type="ECO:0000256" key="2">
    <source>
        <dbReference type="ARBA" id="ARBA00009792"/>
    </source>
</evidence>
<dbReference type="Pfam" id="PF01074">
    <property type="entry name" value="Glyco_hydro_38N"/>
    <property type="match status" value="1"/>
</dbReference>
<dbReference type="AlphaFoldDB" id="A0AAV2H6W8"/>
<keyword evidence="5" id="KW-0378">Hydrolase</keyword>
<dbReference type="InterPro" id="IPR027291">
    <property type="entry name" value="Glyco_hydro_38_N_sf"/>
</dbReference>
<evidence type="ECO:0000256" key="3">
    <source>
        <dbReference type="ARBA" id="ARBA00012752"/>
    </source>
</evidence>
<dbReference type="FunFam" id="2.70.98.30:FF:000001">
    <property type="entry name" value="alpha-mannosidase 2C1 isoform X2"/>
    <property type="match status" value="1"/>
</dbReference>
<dbReference type="InterPro" id="IPR011330">
    <property type="entry name" value="Glyco_hydro/deAcase_b/a-brl"/>
</dbReference>
<evidence type="ECO:0000313" key="8">
    <source>
        <dbReference type="EMBL" id="CAL1528910.1"/>
    </source>
</evidence>
<dbReference type="Pfam" id="PF09261">
    <property type="entry name" value="Alpha-mann_mid"/>
    <property type="match status" value="1"/>
</dbReference>
<reference evidence="8 9" key="1">
    <citation type="submission" date="2024-04" db="EMBL/GenBank/DDBJ databases">
        <authorList>
            <consortium name="Genoscope - CEA"/>
            <person name="William W."/>
        </authorList>
    </citation>
    <scope>NUCLEOTIDE SEQUENCE [LARGE SCALE GENOMIC DNA]</scope>
</reference>
<dbReference type="InterPro" id="IPR000602">
    <property type="entry name" value="Glyco_hydro_38_N"/>
</dbReference>
<dbReference type="Gene3D" id="2.70.98.30">
    <property type="entry name" value="Golgi alpha-mannosidase II, domain 4"/>
    <property type="match status" value="1"/>
</dbReference>
<dbReference type="InterPro" id="IPR028995">
    <property type="entry name" value="Glyco_hydro_57/38_cen_sf"/>
</dbReference>
<dbReference type="Gene3D" id="1.20.1270.50">
    <property type="entry name" value="Glycoside hydrolase family 38, central domain"/>
    <property type="match status" value="1"/>
</dbReference>
<dbReference type="Pfam" id="PF17677">
    <property type="entry name" value="Glyco_hydro38C2"/>
    <property type="match status" value="1"/>
</dbReference>
<dbReference type="GO" id="GO:0004559">
    <property type="term" value="F:alpha-mannosidase activity"/>
    <property type="evidence" value="ECO:0007669"/>
    <property type="project" value="UniProtKB-EC"/>
</dbReference>